<dbReference type="Proteomes" id="UP001360560">
    <property type="component" value="Unassembled WGS sequence"/>
</dbReference>
<name>A0AAV5QVL1_9ASCO</name>
<dbReference type="SUPFAM" id="SSF102588">
    <property type="entry name" value="LmbE-like"/>
    <property type="match status" value="1"/>
</dbReference>
<dbReference type="RefSeq" id="XP_064855607.1">
    <property type="nucleotide sequence ID" value="XM_064999535.1"/>
</dbReference>
<evidence type="ECO:0000256" key="2">
    <source>
        <dbReference type="ARBA" id="ARBA00012176"/>
    </source>
</evidence>
<dbReference type="EC" id="3.5.1.89" evidence="2"/>
<dbReference type="GO" id="GO:0005783">
    <property type="term" value="C:endoplasmic reticulum"/>
    <property type="evidence" value="ECO:0007669"/>
    <property type="project" value="TreeGrafter"/>
</dbReference>
<organism evidence="3 4">
    <name type="scientific">Saccharomycopsis crataegensis</name>
    <dbReference type="NCBI Taxonomy" id="43959"/>
    <lineage>
        <taxon>Eukaryota</taxon>
        <taxon>Fungi</taxon>
        <taxon>Dikarya</taxon>
        <taxon>Ascomycota</taxon>
        <taxon>Saccharomycotina</taxon>
        <taxon>Saccharomycetes</taxon>
        <taxon>Saccharomycopsidaceae</taxon>
        <taxon>Saccharomycopsis</taxon>
    </lineage>
</organism>
<comment type="caution">
    <text evidence="3">The sequence shown here is derived from an EMBL/GenBank/DDBJ whole genome shotgun (WGS) entry which is preliminary data.</text>
</comment>
<dbReference type="GO" id="GO:0000225">
    <property type="term" value="F:N-acetylglucosaminylphosphatidylinositol deacetylase activity"/>
    <property type="evidence" value="ECO:0007669"/>
    <property type="project" value="UniProtKB-EC"/>
</dbReference>
<keyword evidence="4" id="KW-1185">Reference proteome</keyword>
<evidence type="ECO:0000256" key="1">
    <source>
        <dbReference type="ARBA" id="ARBA00006066"/>
    </source>
</evidence>
<dbReference type="AlphaFoldDB" id="A0AAV5QVL1"/>
<dbReference type="PANTHER" id="PTHR12993">
    <property type="entry name" value="N-ACETYLGLUCOSAMINYL-PHOSPHATIDYLINOSITOL DE-N-ACETYLASE-RELATED"/>
    <property type="match status" value="1"/>
</dbReference>
<evidence type="ECO:0000313" key="4">
    <source>
        <dbReference type="Proteomes" id="UP001360560"/>
    </source>
</evidence>
<evidence type="ECO:0000313" key="3">
    <source>
        <dbReference type="EMBL" id="GMM38612.1"/>
    </source>
</evidence>
<dbReference type="GeneID" id="90076600"/>
<dbReference type="InterPro" id="IPR024078">
    <property type="entry name" value="LmbE-like_dom_sf"/>
</dbReference>
<dbReference type="PANTHER" id="PTHR12993:SF11">
    <property type="entry name" value="N-ACETYLGLUCOSAMINYL-PHOSPHATIDYLINOSITOL DE-N-ACETYLASE"/>
    <property type="match status" value="1"/>
</dbReference>
<accession>A0AAV5QVL1</accession>
<gene>
    <name evidence="3" type="ORF">DASC09_059510</name>
</gene>
<dbReference type="Gene3D" id="3.40.50.10320">
    <property type="entry name" value="LmbE-like"/>
    <property type="match status" value="1"/>
</dbReference>
<dbReference type="InterPro" id="IPR003737">
    <property type="entry name" value="GlcNAc_PI_deacetylase-related"/>
</dbReference>
<proteinExistence type="inferred from homology"/>
<dbReference type="Pfam" id="PF02585">
    <property type="entry name" value="PIG-L"/>
    <property type="match status" value="1"/>
</dbReference>
<dbReference type="EMBL" id="BTFZ01000020">
    <property type="protein sequence ID" value="GMM38612.1"/>
    <property type="molecule type" value="Genomic_DNA"/>
</dbReference>
<protein>
    <recommendedName>
        <fullName evidence="2">N-acetylglucosaminylphosphatidylinositol deacetylase</fullName>
        <ecNumber evidence="2">3.5.1.89</ecNumber>
    </recommendedName>
</protein>
<comment type="similarity">
    <text evidence="1">Belongs to the PIGL family.</text>
</comment>
<reference evidence="3 4" key="1">
    <citation type="journal article" date="2023" name="Elife">
        <title>Identification of key yeast species and microbe-microbe interactions impacting larval growth of Drosophila in the wild.</title>
        <authorList>
            <person name="Mure A."/>
            <person name="Sugiura Y."/>
            <person name="Maeda R."/>
            <person name="Honda K."/>
            <person name="Sakurai N."/>
            <person name="Takahashi Y."/>
            <person name="Watada M."/>
            <person name="Katoh T."/>
            <person name="Gotoh A."/>
            <person name="Gotoh Y."/>
            <person name="Taniguchi I."/>
            <person name="Nakamura K."/>
            <person name="Hayashi T."/>
            <person name="Katayama T."/>
            <person name="Uemura T."/>
            <person name="Hattori Y."/>
        </authorList>
    </citation>
    <scope>NUCLEOTIDE SEQUENCE [LARGE SCALE GENOMIC DNA]</scope>
    <source>
        <strain evidence="3 4">SC-9</strain>
    </source>
</reference>
<sequence>MSILCVVPKKLIKCFMMLNAIWIILSTVIPNLSKNDLFKAQIPSETLNRNQLINSNIYYVIAHPDDEVMFFAPSIIELGKKKHNNTLGLICFSNGNADGLGEVRASELVESARIFGIDESNVHQIIDEENFMDSMNTTWESSKISKKLSKIITKDPNAAINLITFDEAGVSDHPNHKSLYYGCKEYLESSGSSANLFKLNSLSFFEKYSFTLVTSKILIAKYFKVLQNILEKSDFVIPIALSDDKSSSPEVLRFFSDLPSAILTVGAMSFAHASQMVWFRWGWLLFSRFGNFNELIKVQ</sequence>